<sequence length="209" mass="24190">MTLYKILNLSGTEFGGERPEYLYMKKREVQKGYDIYGARIYLIPLDKVSEVFAGKSIEQIDAKDIDTDTFEDFDFIKKISKEILVDGDFESDERFLVIEADGLAIHMEVANEDEYMRGFDETIALDDGNGYLHEPKTIGLIEDEIEVEFLDEPIDDATTYWLNENYFKESFGVTVADWELISVDGEKKILAWEEGTHETSKRYMQILDL</sequence>
<dbReference type="Proteomes" id="UP000006380">
    <property type="component" value="Chromosome"/>
</dbReference>
<dbReference type="HOGENOM" id="CLU_1313512_0_0_7"/>
<dbReference type="RefSeq" id="WP_011992241.1">
    <property type="nucleotide sequence ID" value="NC_009715.2"/>
</dbReference>
<dbReference type="KEGG" id="ccv:CCV52592_0381"/>
<name>A7GY90_CAMC5</name>
<dbReference type="EMBL" id="CP000767">
    <property type="protein sequence ID" value="EAT99696.1"/>
    <property type="molecule type" value="Genomic_DNA"/>
</dbReference>
<proteinExistence type="predicted"/>
<reference evidence="1" key="1">
    <citation type="submission" date="2016-07" db="EMBL/GenBank/DDBJ databases">
        <title>Comparative genomics of the Campylobacter concisus group.</title>
        <authorList>
            <person name="Miller W.G."/>
            <person name="Yee E."/>
            <person name="Chapman M.H."/>
            <person name="Huynh S."/>
            <person name="Bono J.L."/>
            <person name="On S.L.W."/>
            <person name="StLeger J."/>
            <person name="Foster G."/>
            <person name="Parker C.T."/>
        </authorList>
    </citation>
    <scope>NUCLEOTIDE SEQUENCE</scope>
    <source>
        <strain evidence="1">525.92</strain>
    </source>
</reference>
<protein>
    <submittedName>
        <fullName evidence="1">Uncharacterized protein</fullName>
    </submittedName>
</protein>
<dbReference type="AlphaFoldDB" id="A7GY90"/>
<organism evidence="1 2">
    <name type="scientific">Campylobacter curvus (strain 525.92)</name>
    <dbReference type="NCBI Taxonomy" id="360105"/>
    <lineage>
        <taxon>Bacteria</taxon>
        <taxon>Pseudomonadati</taxon>
        <taxon>Campylobacterota</taxon>
        <taxon>Epsilonproteobacteria</taxon>
        <taxon>Campylobacterales</taxon>
        <taxon>Campylobacteraceae</taxon>
        <taxon>Campylobacter</taxon>
    </lineage>
</organism>
<accession>A7GY90</accession>
<dbReference type="STRING" id="360105.CCV52592_0381"/>
<keyword evidence="2" id="KW-1185">Reference proteome</keyword>
<evidence type="ECO:0000313" key="2">
    <source>
        <dbReference type="Proteomes" id="UP000006380"/>
    </source>
</evidence>
<evidence type="ECO:0000313" key="1">
    <source>
        <dbReference type="EMBL" id="EAT99696.1"/>
    </source>
</evidence>
<gene>
    <name evidence="1" type="ORF">CCV52592_0381</name>
</gene>